<feature type="transmembrane region" description="Helical" evidence="1">
    <location>
        <begin position="103"/>
        <end position="121"/>
    </location>
</feature>
<accession>A0A223NZX1</accession>
<dbReference type="RefSeq" id="WP_094571364.1">
    <property type="nucleotide sequence ID" value="NZ_CP022743.1"/>
</dbReference>
<dbReference type="EMBL" id="CP022743">
    <property type="protein sequence ID" value="ASU35118.1"/>
    <property type="molecule type" value="Genomic_DNA"/>
</dbReference>
<feature type="transmembrane region" description="Helical" evidence="1">
    <location>
        <begin position="17"/>
        <end position="36"/>
    </location>
</feature>
<dbReference type="AlphaFoldDB" id="A0A223NZX1"/>
<feature type="transmembrane region" description="Helical" evidence="1">
    <location>
        <begin position="387"/>
        <end position="406"/>
    </location>
</feature>
<keyword evidence="1" id="KW-0812">Transmembrane</keyword>
<gene>
    <name evidence="2" type="ORF">MuYL_3233</name>
</gene>
<evidence type="ECO:0000256" key="1">
    <source>
        <dbReference type="SAM" id="Phobius"/>
    </source>
</evidence>
<dbReference type="OrthoDB" id="783542at2"/>
<feature type="transmembrane region" description="Helical" evidence="1">
    <location>
        <begin position="282"/>
        <end position="301"/>
    </location>
</feature>
<protein>
    <recommendedName>
        <fullName evidence="4">Glycosyltransferase RgtA/B/C/D-like domain-containing protein</fullName>
    </recommendedName>
</protein>
<feature type="transmembrane region" description="Helical" evidence="1">
    <location>
        <begin position="360"/>
        <end position="380"/>
    </location>
</feature>
<keyword evidence="1" id="KW-1133">Transmembrane helix</keyword>
<dbReference type="Proteomes" id="UP000215002">
    <property type="component" value="Chromosome"/>
</dbReference>
<feature type="transmembrane region" description="Helical" evidence="1">
    <location>
        <begin position="181"/>
        <end position="210"/>
    </location>
</feature>
<evidence type="ECO:0000313" key="3">
    <source>
        <dbReference type="Proteomes" id="UP000215002"/>
    </source>
</evidence>
<organism evidence="2 3">
    <name type="scientific">Mucilaginibacter xinganensis</name>
    <dbReference type="NCBI Taxonomy" id="1234841"/>
    <lineage>
        <taxon>Bacteria</taxon>
        <taxon>Pseudomonadati</taxon>
        <taxon>Bacteroidota</taxon>
        <taxon>Sphingobacteriia</taxon>
        <taxon>Sphingobacteriales</taxon>
        <taxon>Sphingobacteriaceae</taxon>
        <taxon>Mucilaginibacter</taxon>
    </lineage>
</organism>
<feature type="transmembrane region" description="Helical" evidence="1">
    <location>
        <begin position="308"/>
        <end position="326"/>
    </location>
</feature>
<evidence type="ECO:0008006" key="4">
    <source>
        <dbReference type="Google" id="ProtNLM"/>
    </source>
</evidence>
<name>A0A223NZX1_9SPHI</name>
<reference evidence="2 3" key="1">
    <citation type="submission" date="2017-08" db="EMBL/GenBank/DDBJ databases">
        <title>Complete genome sequence of Mucilaginibacter sp. strain BJC16-A31.</title>
        <authorList>
            <consortium name="Henan University of Science and Technology"/>
            <person name="You X."/>
        </authorList>
    </citation>
    <scope>NUCLEOTIDE SEQUENCE [LARGE SCALE GENOMIC DNA]</scope>
    <source>
        <strain evidence="2 3">BJC16-A31</strain>
    </source>
</reference>
<sequence>MIIADSQSMQLKDNTKYWLACIIMILAAFVQCYRTVHDLHWANEPDFDRDIAYIRTTLNGHYGQDANYAGQYMWYNPLLFLTETLIVKLTGLPINIVVARAGAFLNIISPLAFFIMVSKLFDIKTALAALLSFLFLATGNLPCWGAATYSPWLISDSFVQFLFYINVIFCYKAFSTQQIRWFVLLGASIGITFLGHSAPAILIILILISLQLQKIIKAIRQKEYQSIKTYLLQGIVAAIPFLLCASPFLYFVWGKYHFHFVNRAILECAPGIFERKSSVTMLKTNITFSLLIAIIGGIWFYKKQDNKLIRQIIFSWLIITIFMYVYESVVPTLDRLNIIHLPDTIPAFHYFFYLKSLQSIFFAFGFIYLFQILITSIPALSKLKSSNNLFIAAVLLYGMVYFPIYINRTDFKESRAESIAKGNEKDKIEIYNFIEKNIPLNNVLLCEHDLSLFPVMPTAIKMVSVETYFSNPYLSYDQRESDRNTMLNYLGSGSPASAVELFNAYKVRIVLLTNRDYAKLKTPAFASNKVLFKNGSYTLMSFGINKKNLPGEL</sequence>
<feature type="transmembrane region" description="Helical" evidence="1">
    <location>
        <begin position="158"/>
        <end position="175"/>
    </location>
</feature>
<proteinExistence type="predicted"/>
<keyword evidence="1" id="KW-0472">Membrane</keyword>
<keyword evidence="3" id="KW-1185">Reference proteome</keyword>
<evidence type="ECO:0000313" key="2">
    <source>
        <dbReference type="EMBL" id="ASU35118.1"/>
    </source>
</evidence>
<dbReference type="KEGG" id="muc:MuYL_3233"/>
<feature type="transmembrane region" description="Helical" evidence="1">
    <location>
        <begin position="127"/>
        <end position="146"/>
    </location>
</feature>
<feature type="transmembrane region" description="Helical" evidence="1">
    <location>
        <begin position="230"/>
        <end position="253"/>
    </location>
</feature>